<reference evidence="1" key="1">
    <citation type="submission" date="2023-08" db="EMBL/GenBank/DDBJ databases">
        <authorList>
            <person name="Alioto T."/>
            <person name="Alioto T."/>
            <person name="Gomez Garrido J."/>
        </authorList>
    </citation>
    <scope>NUCLEOTIDE SEQUENCE</scope>
</reference>
<gene>
    <name evidence="1" type="ORF">OCTVUL_1B016632</name>
</gene>
<accession>A0AA36EUK7</accession>
<name>A0AA36EUK7_OCTVU</name>
<dbReference type="AlphaFoldDB" id="A0AA36EUK7"/>
<evidence type="ECO:0000313" key="2">
    <source>
        <dbReference type="Proteomes" id="UP001162480"/>
    </source>
</evidence>
<dbReference type="Proteomes" id="UP001162480">
    <property type="component" value="Chromosome 1"/>
</dbReference>
<organism evidence="1 2">
    <name type="scientific">Octopus vulgaris</name>
    <name type="common">Common octopus</name>
    <dbReference type="NCBI Taxonomy" id="6645"/>
    <lineage>
        <taxon>Eukaryota</taxon>
        <taxon>Metazoa</taxon>
        <taxon>Spiralia</taxon>
        <taxon>Lophotrochozoa</taxon>
        <taxon>Mollusca</taxon>
        <taxon>Cephalopoda</taxon>
        <taxon>Coleoidea</taxon>
        <taxon>Octopodiformes</taxon>
        <taxon>Octopoda</taxon>
        <taxon>Incirrata</taxon>
        <taxon>Octopodidae</taxon>
        <taxon>Octopus</taxon>
    </lineage>
</organism>
<keyword evidence="2" id="KW-1185">Reference proteome</keyword>
<sequence length="73" mass="8390">MPIARIVCKFKSTEHCECKMVGNIIHLANILYNIPFSLDIIATSVRQGFNQGLSMRNRNWIPEEFDPINLVID</sequence>
<protein>
    <submittedName>
        <fullName evidence="1">Uncharacterized protein</fullName>
    </submittedName>
</protein>
<dbReference type="EMBL" id="OX597814">
    <property type="protein sequence ID" value="CAI9714711.1"/>
    <property type="molecule type" value="Genomic_DNA"/>
</dbReference>
<proteinExistence type="predicted"/>
<evidence type="ECO:0000313" key="1">
    <source>
        <dbReference type="EMBL" id="CAI9714711.1"/>
    </source>
</evidence>